<dbReference type="InterPro" id="IPR031311">
    <property type="entry name" value="CHIT_BIND_RR_consensus"/>
</dbReference>
<dbReference type="OrthoDB" id="6581114at2759"/>
<name>A0A2H8TS49_9HEMI</name>
<reference evidence="3" key="1">
    <citation type="submission" date="2017-10" db="EMBL/GenBank/DDBJ databases">
        <title>Transcriptome Assembly of Sugarcane Aphid Adults.</title>
        <authorList>
            <person name="Scully E.D."/>
            <person name="Palmer N.A."/>
            <person name="Geib S.M."/>
            <person name="Sarath G."/>
            <person name="Sattler S.E."/>
        </authorList>
    </citation>
    <scope>NUCLEOTIDE SEQUENCE</scope>
    <source>
        <tissue evidence="3">Whole body</tissue>
    </source>
</reference>
<dbReference type="PROSITE" id="PS00233">
    <property type="entry name" value="CHIT_BIND_RR_1"/>
    <property type="match status" value="1"/>
</dbReference>
<dbReference type="AlphaFoldDB" id="A0A2H8TS49"/>
<proteinExistence type="predicted"/>
<dbReference type="InterPro" id="IPR051217">
    <property type="entry name" value="Insect_Cuticle_Struc_Prot"/>
</dbReference>
<evidence type="ECO:0000256" key="1">
    <source>
        <dbReference type="ARBA" id="ARBA00022460"/>
    </source>
</evidence>
<gene>
    <name evidence="3" type="primary">CU08_10</name>
</gene>
<organism evidence="3">
    <name type="scientific">Melanaphis sacchari</name>
    <dbReference type="NCBI Taxonomy" id="742174"/>
    <lineage>
        <taxon>Eukaryota</taxon>
        <taxon>Metazoa</taxon>
        <taxon>Ecdysozoa</taxon>
        <taxon>Arthropoda</taxon>
        <taxon>Hexapoda</taxon>
        <taxon>Insecta</taxon>
        <taxon>Pterygota</taxon>
        <taxon>Neoptera</taxon>
        <taxon>Paraneoptera</taxon>
        <taxon>Hemiptera</taxon>
        <taxon>Sternorrhyncha</taxon>
        <taxon>Aphidomorpha</taxon>
        <taxon>Aphidoidea</taxon>
        <taxon>Aphididae</taxon>
        <taxon>Aphidini</taxon>
        <taxon>Melanaphis</taxon>
    </lineage>
</organism>
<keyword evidence="1 2" id="KW-0193">Cuticle</keyword>
<evidence type="ECO:0000256" key="2">
    <source>
        <dbReference type="PROSITE-ProRule" id="PRU00497"/>
    </source>
</evidence>
<sequence>MIAMAVTCSSITESFPSSVDLAEHDEHQHYSQMSNSYHFEYAVHDPVTGDEKNHNEVSDGHGTVKGTYSLVEPDGSTRVVEYTADDVHGFNAVVKKIQLQHKPSSTEHILDLGEHKVPYFPKPTNDLEEKYHHEMISSYSE</sequence>
<dbReference type="PANTHER" id="PTHR12236:SF95">
    <property type="entry name" value="CUTICULAR PROTEIN 76BD, ISOFORM C-RELATED"/>
    <property type="match status" value="1"/>
</dbReference>
<dbReference type="Pfam" id="PF00379">
    <property type="entry name" value="Chitin_bind_4"/>
    <property type="match status" value="1"/>
</dbReference>
<dbReference type="GO" id="GO:0031012">
    <property type="term" value="C:extracellular matrix"/>
    <property type="evidence" value="ECO:0007669"/>
    <property type="project" value="TreeGrafter"/>
</dbReference>
<dbReference type="InterPro" id="IPR000618">
    <property type="entry name" value="Insect_cuticle"/>
</dbReference>
<dbReference type="EMBL" id="GFXV01004223">
    <property type="protein sequence ID" value="MBW16028.1"/>
    <property type="molecule type" value="Transcribed_RNA"/>
</dbReference>
<dbReference type="PRINTS" id="PR00947">
    <property type="entry name" value="CUTICLE"/>
</dbReference>
<protein>
    <submittedName>
        <fullName evidence="3">Cuticle protein 8</fullName>
    </submittedName>
</protein>
<dbReference type="GO" id="GO:0005615">
    <property type="term" value="C:extracellular space"/>
    <property type="evidence" value="ECO:0007669"/>
    <property type="project" value="TreeGrafter"/>
</dbReference>
<dbReference type="GO" id="GO:0042302">
    <property type="term" value="F:structural constituent of cuticle"/>
    <property type="evidence" value="ECO:0007669"/>
    <property type="project" value="UniProtKB-UniRule"/>
</dbReference>
<evidence type="ECO:0000313" key="3">
    <source>
        <dbReference type="EMBL" id="MBW16028.1"/>
    </source>
</evidence>
<dbReference type="PROSITE" id="PS51155">
    <property type="entry name" value="CHIT_BIND_RR_2"/>
    <property type="match status" value="1"/>
</dbReference>
<dbReference type="PANTHER" id="PTHR12236">
    <property type="entry name" value="STRUCTURAL CONTITUENT OF CUTICLE"/>
    <property type="match status" value="1"/>
</dbReference>
<accession>A0A2H8TS49</accession>